<reference evidence="11 12" key="1">
    <citation type="submission" date="2018-07" db="EMBL/GenBank/DDBJ databases">
        <authorList>
            <person name="Peeters C."/>
        </authorList>
    </citation>
    <scope>NUCLEOTIDE SEQUENCE [LARGE SCALE GENOMIC DNA]</scope>
    <source>
        <strain evidence="11 12">LMG 30378</strain>
    </source>
</reference>
<dbReference type="InterPro" id="IPR007387">
    <property type="entry name" value="TRAP_DctQ"/>
</dbReference>
<evidence type="ECO:0000256" key="3">
    <source>
        <dbReference type="ARBA" id="ARBA00022475"/>
    </source>
</evidence>
<evidence type="ECO:0000256" key="6">
    <source>
        <dbReference type="ARBA" id="ARBA00022989"/>
    </source>
</evidence>
<evidence type="ECO:0000256" key="8">
    <source>
        <dbReference type="ARBA" id="ARBA00038436"/>
    </source>
</evidence>
<proteinExistence type="inferred from homology"/>
<keyword evidence="5 9" id="KW-0812">Transmembrane</keyword>
<dbReference type="PANTHER" id="PTHR35011:SF10">
    <property type="entry name" value="TRAP TRANSPORTER SMALL PERMEASE PROTEIN"/>
    <property type="match status" value="1"/>
</dbReference>
<sequence>MRRFLDGLYGAAGLLAGLCTIGVLVSVLAAIIARQLGLNIPGTDAYAGYFMAAAGFLALSSTFKHGEHIRVTLLLNSLRPAAGRRLDIFALSVGCLLAAAFAFFSIKLTYDSWQFNDISTSNDATPLWIPQIGMAVGTVLFLVALIDELIRRSRGLAAATSQQTHE</sequence>
<dbReference type="InterPro" id="IPR055348">
    <property type="entry name" value="DctQ"/>
</dbReference>
<dbReference type="RefSeq" id="WP_129240782.1">
    <property type="nucleotide sequence ID" value="NZ_UFQC01000009.1"/>
</dbReference>
<dbReference type="GO" id="GO:0005886">
    <property type="term" value="C:plasma membrane"/>
    <property type="evidence" value="ECO:0007669"/>
    <property type="project" value="UniProtKB-SubCell"/>
</dbReference>
<keyword evidence="3" id="KW-1003">Cell membrane</keyword>
<evidence type="ECO:0000256" key="1">
    <source>
        <dbReference type="ARBA" id="ARBA00004429"/>
    </source>
</evidence>
<evidence type="ECO:0000259" key="10">
    <source>
        <dbReference type="Pfam" id="PF04290"/>
    </source>
</evidence>
<dbReference type="AlphaFoldDB" id="A0A446CET9"/>
<evidence type="ECO:0000313" key="12">
    <source>
        <dbReference type="Proteomes" id="UP000289465"/>
    </source>
</evidence>
<dbReference type="GO" id="GO:0015740">
    <property type="term" value="P:C4-dicarboxylate transport"/>
    <property type="evidence" value="ECO:0007669"/>
    <property type="project" value="TreeGrafter"/>
</dbReference>
<feature type="domain" description="Tripartite ATP-independent periplasmic transporters DctQ component" evidence="10">
    <location>
        <begin position="24"/>
        <end position="154"/>
    </location>
</feature>
<keyword evidence="7 9" id="KW-0472">Membrane</keyword>
<name>A0A446CET9_9BURK</name>
<feature type="transmembrane region" description="Helical" evidence="9">
    <location>
        <begin position="126"/>
        <end position="146"/>
    </location>
</feature>
<comment type="similarity">
    <text evidence="8 9">Belongs to the TRAP transporter small permease family.</text>
</comment>
<keyword evidence="6 9" id="KW-1133">Transmembrane helix</keyword>
<keyword evidence="4 9" id="KW-0997">Cell inner membrane</keyword>
<gene>
    <name evidence="11" type="ORF">AVE30378_02081</name>
</gene>
<dbReference type="EMBL" id="UFQC01000009">
    <property type="protein sequence ID" value="SSW66351.1"/>
    <property type="molecule type" value="Genomic_DNA"/>
</dbReference>
<feature type="transmembrane region" description="Helical" evidence="9">
    <location>
        <begin position="7"/>
        <end position="33"/>
    </location>
</feature>
<accession>A0A446CET9</accession>
<comment type="function">
    <text evidence="9">Part of the tripartite ATP-independent periplasmic (TRAP) transport system.</text>
</comment>
<feature type="transmembrane region" description="Helical" evidence="9">
    <location>
        <begin position="86"/>
        <end position="106"/>
    </location>
</feature>
<keyword evidence="2 9" id="KW-0813">Transport</keyword>
<dbReference type="PANTHER" id="PTHR35011">
    <property type="entry name" value="2,3-DIKETO-L-GULONATE TRAP TRANSPORTER SMALL PERMEASE PROTEIN YIAM"/>
    <property type="match status" value="1"/>
</dbReference>
<evidence type="ECO:0000256" key="2">
    <source>
        <dbReference type="ARBA" id="ARBA00022448"/>
    </source>
</evidence>
<dbReference type="GO" id="GO:0022857">
    <property type="term" value="F:transmembrane transporter activity"/>
    <property type="evidence" value="ECO:0007669"/>
    <property type="project" value="UniProtKB-UniRule"/>
</dbReference>
<dbReference type="Pfam" id="PF04290">
    <property type="entry name" value="DctQ"/>
    <property type="match status" value="1"/>
</dbReference>
<comment type="subcellular location">
    <subcellularLocation>
        <location evidence="1 9">Cell inner membrane</location>
        <topology evidence="1 9">Multi-pass membrane protein</topology>
    </subcellularLocation>
</comment>
<organism evidence="11 12">
    <name type="scientific">Achromobacter veterisilvae</name>
    <dbReference type="NCBI Taxonomy" id="2069367"/>
    <lineage>
        <taxon>Bacteria</taxon>
        <taxon>Pseudomonadati</taxon>
        <taxon>Pseudomonadota</taxon>
        <taxon>Betaproteobacteria</taxon>
        <taxon>Burkholderiales</taxon>
        <taxon>Alcaligenaceae</taxon>
        <taxon>Achromobacter</taxon>
    </lineage>
</organism>
<evidence type="ECO:0000256" key="9">
    <source>
        <dbReference type="RuleBase" id="RU369079"/>
    </source>
</evidence>
<evidence type="ECO:0000313" key="11">
    <source>
        <dbReference type="EMBL" id="SSW66351.1"/>
    </source>
</evidence>
<comment type="subunit">
    <text evidence="9">The complex comprises the extracytoplasmic solute receptor protein and the two transmembrane proteins.</text>
</comment>
<evidence type="ECO:0000256" key="7">
    <source>
        <dbReference type="ARBA" id="ARBA00023136"/>
    </source>
</evidence>
<protein>
    <recommendedName>
        <fullName evidence="9">TRAP transporter small permease protein</fullName>
    </recommendedName>
</protein>
<evidence type="ECO:0000256" key="4">
    <source>
        <dbReference type="ARBA" id="ARBA00022519"/>
    </source>
</evidence>
<feature type="transmembrane region" description="Helical" evidence="9">
    <location>
        <begin position="45"/>
        <end position="65"/>
    </location>
</feature>
<evidence type="ECO:0000256" key="5">
    <source>
        <dbReference type="ARBA" id="ARBA00022692"/>
    </source>
</evidence>
<dbReference type="Proteomes" id="UP000289465">
    <property type="component" value="Unassembled WGS sequence"/>
</dbReference>
<dbReference type="OrthoDB" id="26202at2"/>